<dbReference type="EMBL" id="PKSM01000362">
    <property type="protein sequence ID" value="POV96655.1"/>
    <property type="molecule type" value="Genomic_DNA"/>
</dbReference>
<dbReference type="OrthoDB" id="2497298at2759"/>
<feature type="transmembrane region" description="Helical" evidence="1">
    <location>
        <begin position="327"/>
        <end position="347"/>
    </location>
</feature>
<feature type="transmembrane region" description="Helical" evidence="1">
    <location>
        <begin position="188"/>
        <end position="208"/>
    </location>
</feature>
<feature type="transmembrane region" description="Helical" evidence="1">
    <location>
        <begin position="142"/>
        <end position="167"/>
    </location>
</feature>
<dbReference type="Proteomes" id="UP000238274">
    <property type="component" value="Unassembled WGS sequence"/>
</dbReference>
<keyword evidence="1" id="KW-0812">Transmembrane</keyword>
<comment type="caution">
    <text evidence="2">The sequence shown here is derived from an EMBL/GenBank/DDBJ whole genome shotgun (WGS) entry which is preliminary data.</text>
</comment>
<feature type="transmembrane region" description="Helical" evidence="1">
    <location>
        <begin position="101"/>
        <end position="130"/>
    </location>
</feature>
<evidence type="ECO:0000313" key="2">
    <source>
        <dbReference type="EMBL" id="POV96655.1"/>
    </source>
</evidence>
<reference evidence="3" key="2">
    <citation type="journal article" date="2018" name="BMC Genomics">
        <title>Genomic insights into host adaptation between the wheat stripe rust pathogen (Puccinia striiformis f. sp. tritici) and the barley stripe rust pathogen (Puccinia striiformis f. sp. hordei).</title>
        <authorList>
            <person name="Xia C."/>
            <person name="Wang M."/>
            <person name="Yin C."/>
            <person name="Cornejo O.E."/>
            <person name="Hulbert S.H."/>
            <person name="Chen X."/>
        </authorList>
    </citation>
    <scope>NUCLEOTIDE SEQUENCE [LARGE SCALE GENOMIC DNA]</scope>
    <source>
        <strain evidence="3">93TX-2</strain>
    </source>
</reference>
<feature type="non-terminal residue" evidence="2">
    <location>
        <position position="1"/>
    </location>
</feature>
<feature type="transmembrane region" description="Helical" evidence="1">
    <location>
        <begin position="270"/>
        <end position="292"/>
    </location>
</feature>
<evidence type="ECO:0000256" key="1">
    <source>
        <dbReference type="SAM" id="Phobius"/>
    </source>
</evidence>
<feature type="transmembrane region" description="Helical" evidence="1">
    <location>
        <begin position="367"/>
        <end position="387"/>
    </location>
</feature>
<organism evidence="2 3">
    <name type="scientific">Puccinia striiformis</name>
    <dbReference type="NCBI Taxonomy" id="27350"/>
    <lineage>
        <taxon>Eukaryota</taxon>
        <taxon>Fungi</taxon>
        <taxon>Dikarya</taxon>
        <taxon>Basidiomycota</taxon>
        <taxon>Pucciniomycotina</taxon>
        <taxon>Pucciniomycetes</taxon>
        <taxon>Pucciniales</taxon>
        <taxon>Pucciniaceae</taxon>
        <taxon>Puccinia</taxon>
    </lineage>
</organism>
<keyword evidence="1" id="KW-1133">Transmembrane helix</keyword>
<dbReference type="AlphaFoldDB" id="A0A2S4UH83"/>
<name>A0A2S4UH83_9BASI</name>
<dbReference type="VEuPathDB" id="FungiDB:PSHT_15019"/>
<dbReference type="VEuPathDB" id="FungiDB:PSTT_13276"/>
<keyword evidence="1" id="KW-0472">Membrane</keyword>
<reference evidence="2 3" key="1">
    <citation type="submission" date="2017-12" db="EMBL/GenBank/DDBJ databases">
        <title>Gene loss provides genomic basis for host adaptation in cereal stripe rust fungi.</title>
        <authorList>
            <person name="Xia C."/>
        </authorList>
    </citation>
    <scope>NUCLEOTIDE SEQUENCE [LARGE SCALE GENOMIC DNA]</scope>
    <source>
        <strain evidence="2 3">93TX-2</strain>
    </source>
</reference>
<protein>
    <submittedName>
        <fullName evidence="2">Uncharacterized protein</fullName>
    </submittedName>
</protein>
<evidence type="ECO:0000313" key="3">
    <source>
        <dbReference type="Proteomes" id="UP000238274"/>
    </source>
</evidence>
<keyword evidence="3" id="KW-1185">Reference proteome</keyword>
<proteinExistence type="predicted"/>
<reference evidence="3" key="3">
    <citation type="journal article" date="2018" name="Mol. Plant Microbe Interact.">
        <title>Genome sequence resources for the wheat stripe rust pathogen (Puccinia striiformis f. sp. tritici) and the barley stripe rust pathogen (Puccinia striiformis f. sp. hordei).</title>
        <authorList>
            <person name="Xia C."/>
            <person name="Wang M."/>
            <person name="Yin C."/>
            <person name="Cornejo O.E."/>
            <person name="Hulbert S.H."/>
            <person name="Chen X."/>
        </authorList>
    </citation>
    <scope>NUCLEOTIDE SEQUENCE [LARGE SCALE GENOMIC DNA]</scope>
    <source>
        <strain evidence="3">93TX-2</strain>
    </source>
</reference>
<sequence length="479" mass="53531">LSLELKSLGGVETMSDTEKMISFVAGLPPSVNPYLATADQLEIFIKTACGKNARPFHGKNQTVDILWALCLVSTKSAMVAPTQNCCFDKLFRSAKLKYNKLGLLVINISDSSALAYFFFAPLALFVIVMHIGLDRGYTLDESLIICVYAHSYFPIILGSWLCAHIFWNSDMASNMDREKLRMCIKWSMIAFFLLGAVGPLPVLSWLYISAYKDLRKVETAAHDIAGQLRRHSHNFYRADFSILNVLTMLAPAQRLIPITERFKHSLHLSITVYCVDIIIYIPLLTISLRSLYQQSMSQAKMDAMAGSSDEFKQSRASKRLHRERQRLVYHALCVFISTAVFLPPAAWKVFNSKGDFVHDVTWNEVTFQGLSVPLSFTGNIILLILNVHSYQILDERKAKAQLAKSGASSQGGSIPPKRSAIKTLFLSTMDEEDIPLSTASEEVERGATDKYQPACGTADYRSNTLAEIKIEQCTFSTST</sequence>
<accession>A0A2S4UH83</accession>
<gene>
    <name evidence="2" type="ORF">PSHT_15019</name>
</gene>